<keyword evidence="3" id="KW-1185">Reference proteome</keyword>
<organism evidence="2 3">
    <name type="scientific">Skermania pinensis</name>
    <dbReference type="NCBI Taxonomy" id="39122"/>
    <lineage>
        <taxon>Bacteria</taxon>
        <taxon>Bacillati</taxon>
        <taxon>Actinomycetota</taxon>
        <taxon>Actinomycetes</taxon>
        <taxon>Mycobacteriales</taxon>
        <taxon>Gordoniaceae</taxon>
        <taxon>Skermania</taxon>
    </lineage>
</organism>
<evidence type="ECO:0000313" key="2">
    <source>
        <dbReference type="EMBL" id="QXQ15933.1"/>
    </source>
</evidence>
<dbReference type="Proteomes" id="UP000887023">
    <property type="component" value="Chromosome"/>
</dbReference>
<dbReference type="Pfam" id="PF13406">
    <property type="entry name" value="SLT_2"/>
    <property type="match status" value="1"/>
</dbReference>
<dbReference type="GO" id="GO:0016757">
    <property type="term" value="F:glycosyltransferase activity"/>
    <property type="evidence" value="ECO:0007669"/>
    <property type="project" value="UniProtKB-KW"/>
</dbReference>
<dbReference type="InterPro" id="IPR023346">
    <property type="entry name" value="Lysozyme-like_dom_sf"/>
</dbReference>
<sequence length="246" mass="24845">MPDDGNVRIGTIGTAALGLAVTVFVVGCASQSRVSVPPGVPPGPGVPVPAIDIDAPGRSADQLAEWAAGRSAELGISATALEAYGYADAVLARSAPECGIRWTTLAGIGAIESGHGTHGGAAVAADGKVSPPIRGLSLDGRPGLATVVDTDDGVLDGDSKYDRAVGPMQFIPQTWRTWGVDANGDGIADPDSIDDAALSAARYLCVSGGDLTSAEGWQRALLTYNRSGAYLRSVRDKAAGYSVGIG</sequence>
<reference evidence="2" key="1">
    <citation type="submission" date="2021-07" db="EMBL/GenBank/DDBJ databases">
        <title>Candidatus Kaistella beijingensis sp. nov. isolated from a municipal wastewater treatment plant is involved in sludge foaming.</title>
        <authorList>
            <person name="Song Y."/>
            <person name="Liu S.-J."/>
        </authorList>
    </citation>
    <scope>NUCLEOTIDE SEQUENCE</scope>
    <source>
        <strain evidence="2">DSM 43998</strain>
    </source>
</reference>
<name>A0ABX8SDE0_9ACTN</name>
<dbReference type="InterPro" id="IPR043426">
    <property type="entry name" value="MltB-like"/>
</dbReference>
<gene>
    <name evidence="2" type="ORF">KV203_14320</name>
</gene>
<dbReference type="EMBL" id="CP079105">
    <property type="protein sequence ID" value="QXQ15933.1"/>
    <property type="molecule type" value="Genomic_DNA"/>
</dbReference>
<dbReference type="EC" id="2.4.-.-" evidence="2"/>
<dbReference type="CDD" id="cd13399">
    <property type="entry name" value="Slt35-like"/>
    <property type="match status" value="1"/>
</dbReference>
<dbReference type="SUPFAM" id="SSF53955">
    <property type="entry name" value="Lysozyme-like"/>
    <property type="match status" value="1"/>
</dbReference>
<keyword evidence="2" id="KW-0808">Transferase</keyword>
<protein>
    <submittedName>
        <fullName evidence="2">Lytic murein transglycosylase</fullName>
        <ecNumber evidence="2">2.4.-.-</ecNumber>
    </submittedName>
</protein>
<dbReference type="Gene3D" id="1.10.530.10">
    <property type="match status" value="1"/>
</dbReference>
<evidence type="ECO:0000259" key="1">
    <source>
        <dbReference type="Pfam" id="PF13406"/>
    </source>
</evidence>
<keyword evidence="2" id="KW-0328">Glycosyltransferase</keyword>
<dbReference type="PANTHER" id="PTHR30163">
    <property type="entry name" value="MEMBRANE-BOUND LYTIC MUREIN TRANSGLYCOSYLASE B"/>
    <property type="match status" value="1"/>
</dbReference>
<accession>A0ABX8SDE0</accession>
<proteinExistence type="predicted"/>
<feature type="domain" description="Transglycosylase SLT" evidence="1">
    <location>
        <begin position="164"/>
        <end position="208"/>
    </location>
</feature>
<dbReference type="InterPro" id="IPR031304">
    <property type="entry name" value="SLT_2"/>
</dbReference>
<evidence type="ECO:0000313" key="3">
    <source>
        <dbReference type="Proteomes" id="UP000887023"/>
    </source>
</evidence>
<dbReference type="PANTHER" id="PTHR30163:SF8">
    <property type="entry name" value="LYTIC MUREIN TRANSGLYCOSYLASE"/>
    <property type="match status" value="1"/>
</dbReference>